<name>A0A8J3P4Z5_9ACTN</name>
<proteinExistence type="predicted"/>
<dbReference type="Pfam" id="PF25023">
    <property type="entry name" value="TEN_YD-shell"/>
    <property type="match status" value="1"/>
</dbReference>
<dbReference type="InterPro" id="IPR056823">
    <property type="entry name" value="TEN-like_YD-shell"/>
</dbReference>
<evidence type="ECO:0000313" key="5">
    <source>
        <dbReference type="EMBL" id="GIG03859.1"/>
    </source>
</evidence>
<dbReference type="RefSeq" id="WP_203688330.1">
    <property type="nucleotide sequence ID" value="NZ_BONI01000004.1"/>
</dbReference>
<evidence type="ECO:0000259" key="3">
    <source>
        <dbReference type="Pfam" id="PF15607"/>
    </source>
</evidence>
<gene>
    <name evidence="5" type="ORF">Cco03nite_05590</name>
</gene>
<feature type="domain" description="Teneurin-like YD-shell" evidence="4">
    <location>
        <begin position="1607"/>
        <end position="1814"/>
    </location>
</feature>
<feature type="domain" description="Bacterial toxin 44" evidence="3">
    <location>
        <begin position="1932"/>
        <end position="1992"/>
    </location>
</feature>
<feature type="region of interest" description="Disordered" evidence="2">
    <location>
        <begin position="14"/>
        <end position="54"/>
    </location>
</feature>
<dbReference type="NCBIfam" id="TIGR03696">
    <property type="entry name" value="Rhs_assc_core"/>
    <property type="match status" value="1"/>
</dbReference>
<feature type="compositionally biased region" description="Basic and acidic residues" evidence="2">
    <location>
        <begin position="42"/>
        <end position="54"/>
    </location>
</feature>
<dbReference type="Pfam" id="PF05593">
    <property type="entry name" value="RHS_repeat"/>
    <property type="match status" value="1"/>
</dbReference>
<feature type="region of interest" description="Disordered" evidence="2">
    <location>
        <begin position="1190"/>
        <end position="1212"/>
    </location>
</feature>
<dbReference type="Proteomes" id="UP000630887">
    <property type="component" value="Unassembled WGS sequence"/>
</dbReference>
<evidence type="ECO:0000313" key="6">
    <source>
        <dbReference type="Proteomes" id="UP000630887"/>
    </source>
</evidence>
<keyword evidence="1" id="KW-0677">Repeat</keyword>
<dbReference type="Pfam" id="PF15607">
    <property type="entry name" value="Ntox44"/>
    <property type="match status" value="1"/>
</dbReference>
<sequence>MLVGLLAPMQALPAQAAGRQEPPAVHRQAQPARAAQLKAQTPRRDPTADLRMGRPDVVSWPTMATADIDAAAAPAKVGGLMLDVAEAAAVPGAGLRSAQSTPSRVRVQVLDRATSARTGVDGPVIAVQRADGATTAGRIRLALGYAAFAHAAGGDFGARLRLVALPSCAMVEPDRDDCRRWTAVASVNDARSQTVSADIDAAQGFAAYALTSQEASAQGDYRATALAPSSSWSTALSSGGFSWKYPMRVPGTPGGLNPTLELAYSSQDVDGRNSATNNQGSWIGEGFTYEPGYIERKYKPCSEDGHDESSDQCWAFQNGTVSLAGHSGSLVKIDDDTWKLSTDDGSKVERVTGAVNGDNDGEYWTITTVDGMRYFFGKNRLPGWTAGKEETESVWSVPVYGDDSGEPCNRSSGFADSYCDQAWRWNLDYVVDTRGNVISYFYDRETNHFARGGRTDVDGTAYDRGGYLSRIDYGQRDNEVYSTNAPARVVFSAAERCIPGGGVDCDPQDLNADTAASWPDVPQDLLCAAGVHCDQNQTSATYFTRKRLAKVQTEIRGASGWAPVESWTLEHEFKVNDDNSRTLWLKKIGHTGHQGATPQSLPAVELDGIQLANRIDRDDDDFGPLIRYRLASVKTDSGAQITVNYQAPDCTKEAVPSAGNSTGRCYPVIWNPLGGGEEDEVTDWFHKYVVHDVVVDDLVGGNDDMVTSYEYVGAPAWRKTEPDGITKTEDLTWSDWRGYAQVIARTGDGQSMPGRTDHYFLRGMSAGKKADGTSPAVTVADSTGAQYTDRDEWSGHELETIAYNGSQVVSKTINQPWSHTTRTQTETWGTVRANLVGTGTVRELTALADDAQGQPRWRETQTVTRRDTTWGRVYEVDDLGEVGQGKDGDDRCTRTTYADNPDAWLYGLVSRVWSVSVKCSVTDPLLSQQLISDSRTSYDLLAWNAKPTKGVSTRTETLDRVDGTEVKYLTESETTVLDGYGRMTSAKDALGYSNGLEYTSTNGLTTQTRTINKLGHAITTTIDPAFGVPTRVVDNDGKRTDLAYDALGRMTAVWLPNRDRDQGATPNVKFGYRIRTDGTTVVTTEQINNDGSYRPTYELFDGMLRLRQAQQPGPGESWQVTDTFYDGRGNAFKSNEPYLALGAAGDVPLVTPEGAVNGQHTLTYDGNGRQVADTFSVAGDVRWVTTTSYEGDRTHVDPPVGGVPTTSVTDGRGNVTELHQYQGSGPSGPADVTHYTFTPAGSLKTVTDPLGNVWTYHYNLRQLKESVDDPDSGTRTFTYDAVGQVTSTTDANQAKTSYRYDKIGRKTEMWQGDLDSGTKLAAWVYDSAGNTGQLYYSQRIVAGASYFTINMTRDALGRPTKVRHSFPAGGSGGVGSLLGKSYDITTAYNTDGTVQSVGMPAAGGLAAEAVASTYDTLQRPVTLTGLSSYVTASLYGNQGELLQAELFTGGTGKKAWLSWEYERGTGRVVRSKLDRQGVAGPDMDARYGYDDSGNILSIADAPESGARDVQCFGYDYLRRLTEAWATGSGTKTCADGVGQTGVGGPAPYHHSWTFDKVGNRDTETIHSLTGGADTERDYTYPDQGTGPNQPHALLAVAETGPAGNRTYQYDYDNAGNVVCRPGGTATNNCGSGTQSGHQTLTWDAEGRLATSTPAGGQPTSYVYDADGNRIARKEPNGATTIYLPGMELAQTGTVVSGTRTYVFGGRNVAIRTTSGVSFQAGDHHGTSSCAIDANTGALTWRRVTPYGASRGAAPTAWPDQKGFVGGTQDPTGLTHLGAREYDPLIGRFVSPDPIMDLEDPQQWQAYGYSNNTPVTMSDPTGLLGSASCKPGEVGGPGACTGTENTSGGGKQCASVKECEKEIADQSTDPCVKAPDSGYCKALKLTIDEIRRNSVDKRVQSLHTVMTGACMVEFFVCLIYPTAKDVELAYLEWYELVKAGGVWDHKPQMKALFGNKMYSEMAGTGGMKANFDIFSNIHYGYVGKVAGFSDEAVQFVNKYMPDTPMTGKRENGDLISTQIGIDLQARYKPEQITTALLHQAIMSRVNEYLTTPLRDNEKRKIVSK</sequence>
<dbReference type="InterPro" id="IPR028946">
    <property type="entry name" value="Ntox44"/>
</dbReference>
<dbReference type="InterPro" id="IPR022385">
    <property type="entry name" value="Rhs_assc_core"/>
</dbReference>
<dbReference type="EMBL" id="BONI01000004">
    <property type="protein sequence ID" value="GIG03859.1"/>
    <property type="molecule type" value="Genomic_DNA"/>
</dbReference>
<comment type="caution">
    <text evidence="5">The sequence shown here is derived from an EMBL/GenBank/DDBJ whole genome shotgun (WGS) entry which is preliminary data.</text>
</comment>
<dbReference type="PANTHER" id="PTHR32305">
    <property type="match status" value="1"/>
</dbReference>
<dbReference type="Gene3D" id="2.180.10.10">
    <property type="entry name" value="RHS repeat-associated core"/>
    <property type="match status" value="1"/>
</dbReference>
<evidence type="ECO:0000256" key="2">
    <source>
        <dbReference type="SAM" id="MobiDB-lite"/>
    </source>
</evidence>
<reference evidence="5 6" key="1">
    <citation type="submission" date="2021-01" db="EMBL/GenBank/DDBJ databases">
        <title>Whole genome shotgun sequence of Catellatospora coxensis NBRC 107359.</title>
        <authorList>
            <person name="Komaki H."/>
            <person name="Tamura T."/>
        </authorList>
    </citation>
    <scope>NUCLEOTIDE SEQUENCE [LARGE SCALE GENOMIC DNA]</scope>
    <source>
        <strain evidence="5 6">NBRC 107359</strain>
    </source>
</reference>
<organism evidence="5 6">
    <name type="scientific">Catellatospora coxensis</name>
    <dbReference type="NCBI Taxonomy" id="310354"/>
    <lineage>
        <taxon>Bacteria</taxon>
        <taxon>Bacillati</taxon>
        <taxon>Actinomycetota</taxon>
        <taxon>Actinomycetes</taxon>
        <taxon>Micromonosporales</taxon>
        <taxon>Micromonosporaceae</taxon>
        <taxon>Catellatospora</taxon>
    </lineage>
</organism>
<dbReference type="InterPro" id="IPR050708">
    <property type="entry name" value="T6SS_VgrG/RHS"/>
</dbReference>
<evidence type="ECO:0000256" key="1">
    <source>
        <dbReference type="ARBA" id="ARBA00022737"/>
    </source>
</evidence>
<keyword evidence="6" id="KW-1185">Reference proteome</keyword>
<evidence type="ECO:0000259" key="4">
    <source>
        <dbReference type="Pfam" id="PF25023"/>
    </source>
</evidence>
<protein>
    <submittedName>
        <fullName evidence="5">Type IV secretion protein Rhs</fullName>
    </submittedName>
</protein>
<dbReference type="NCBIfam" id="TIGR01643">
    <property type="entry name" value="YD_repeat_2x"/>
    <property type="match status" value="3"/>
</dbReference>
<dbReference type="InterPro" id="IPR006530">
    <property type="entry name" value="YD"/>
</dbReference>
<dbReference type="PANTHER" id="PTHR32305:SF17">
    <property type="entry name" value="TRNA NUCLEASE WAPA"/>
    <property type="match status" value="1"/>
</dbReference>
<dbReference type="InterPro" id="IPR031325">
    <property type="entry name" value="RHS_repeat"/>
</dbReference>
<accession>A0A8J3P4Z5</accession>